<dbReference type="GO" id="GO:0016987">
    <property type="term" value="F:sigma factor activity"/>
    <property type="evidence" value="ECO:0007669"/>
    <property type="project" value="UniProtKB-KW"/>
</dbReference>
<evidence type="ECO:0000256" key="3">
    <source>
        <dbReference type="ARBA" id="ARBA00023082"/>
    </source>
</evidence>
<dbReference type="InterPro" id="IPR039425">
    <property type="entry name" value="RNA_pol_sigma-70-like"/>
</dbReference>
<keyword evidence="5" id="KW-0804">Transcription</keyword>
<dbReference type="GO" id="GO:0006352">
    <property type="term" value="P:DNA-templated transcription initiation"/>
    <property type="evidence" value="ECO:0007669"/>
    <property type="project" value="InterPro"/>
</dbReference>
<keyword evidence="4" id="KW-0238">DNA-binding</keyword>
<dbReference type="GO" id="GO:0003677">
    <property type="term" value="F:DNA binding"/>
    <property type="evidence" value="ECO:0007669"/>
    <property type="project" value="UniProtKB-KW"/>
</dbReference>
<accession>A0A561UQB8</accession>
<dbReference type="SUPFAM" id="SSF88946">
    <property type="entry name" value="Sigma2 domain of RNA polymerase sigma factors"/>
    <property type="match status" value="1"/>
</dbReference>
<dbReference type="Proteomes" id="UP000317940">
    <property type="component" value="Unassembled WGS sequence"/>
</dbReference>
<dbReference type="InterPro" id="IPR014284">
    <property type="entry name" value="RNA_pol_sigma-70_dom"/>
</dbReference>
<dbReference type="PANTHER" id="PTHR43133:SF50">
    <property type="entry name" value="ECF RNA POLYMERASE SIGMA FACTOR SIGM"/>
    <property type="match status" value="1"/>
</dbReference>
<comment type="caution">
    <text evidence="8">The sequence shown here is derived from an EMBL/GenBank/DDBJ whole genome shotgun (WGS) entry which is preliminary data.</text>
</comment>
<evidence type="ECO:0000313" key="8">
    <source>
        <dbReference type="EMBL" id="TWG01541.1"/>
    </source>
</evidence>
<dbReference type="NCBIfam" id="TIGR02937">
    <property type="entry name" value="sigma70-ECF"/>
    <property type="match status" value="1"/>
</dbReference>
<name>A0A561UQB8_9ACTN</name>
<evidence type="ECO:0000256" key="4">
    <source>
        <dbReference type="ARBA" id="ARBA00023125"/>
    </source>
</evidence>
<evidence type="ECO:0000256" key="2">
    <source>
        <dbReference type="ARBA" id="ARBA00023015"/>
    </source>
</evidence>
<feature type="domain" description="RNA polymerase sigma factor 70 region 4 type 2" evidence="7">
    <location>
        <begin position="139"/>
        <end position="192"/>
    </location>
</feature>
<dbReference type="EMBL" id="VIWT01000001">
    <property type="protein sequence ID" value="TWG01541.1"/>
    <property type="molecule type" value="Genomic_DNA"/>
</dbReference>
<dbReference type="SUPFAM" id="SSF88659">
    <property type="entry name" value="Sigma3 and sigma4 domains of RNA polymerase sigma factors"/>
    <property type="match status" value="1"/>
</dbReference>
<proteinExistence type="inferred from homology"/>
<sequence>MQQVVARIRHAGSNKIGRTNEYNGRRPVIGLRRGRETAAERIDFTEFVQQRSAALFRTAYLLTGSRETAEDLVQEALEKAYRRWSRICAADSPEAYLRRMVVNLANDRWRHQRHDGGEAAGTAEDRAADDDPFALVDLREELVQALHALPIGMRTAVVLHYLHDMDDQQIAEMLNVSPSTVRSQLSRALVKLRAARRPAGPSQGGRAVARPLTLLDLKGV</sequence>
<dbReference type="InterPro" id="IPR013249">
    <property type="entry name" value="RNA_pol_sigma70_r4_t2"/>
</dbReference>
<dbReference type="Pfam" id="PF04542">
    <property type="entry name" value="Sigma70_r2"/>
    <property type="match status" value="1"/>
</dbReference>
<dbReference type="InterPro" id="IPR013325">
    <property type="entry name" value="RNA_pol_sigma_r2"/>
</dbReference>
<dbReference type="Pfam" id="PF08281">
    <property type="entry name" value="Sigma70_r4_2"/>
    <property type="match status" value="1"/>
</dbReference>
<keyword evidence="3" id="KW-0731">Sigma factor</keyword>
<evidence type="ECO:0000313" key="9">
    <source>
        <dbReference type="Proteomes" id="UP000317940"/>
    </source>
</evidence>
<dbReference type="Gene3D" id="1.10.1740.10">
    <property type="match status" value="1"/>
</dbReference>
<evidence type="ECO:0000256" key="5">
    <source>
        <dbReference type="ARBA" id="ARBA00023163"/>
    </source>
</evidence>
<dbReference type="InterPro" id="IPR014325">
    <property type="entry name" value="RNA_pol_sigma-E_actinobac"/>
</dbReference>
<gene>
    <name evidence="8" type="ORF">FHX73_115442</name>
</gene>
<feature type="domain" description="RNA polymerase sigma-70 region 2" evidence="6">
    <location>
        <begin position="48"/>
        <end position="113"/>
    </location>
</feature>
<keyword evidence="2" id="KW-0805">Transcription regulation</keyword>
<dbReference type="CDD" id="cd06171">
    <property type="entry name" value="Sigma70_r4"/>
    <property type="match status" value="1"/>
</dbReference>
<dbReference type="PANTHER" id="PTHR43133">
    <property type="entry name" value="RNA POLYMERASE ECF-TYPE SIGMA FACTO"/>
    <property type="match status" value="1"/>
</dbReference>
<dbReference type="InterPro" id="IPR007627">
    <property type="entry name" value="RNA_pol_sigma70_r2"/>
</dbReference>
<dbReference type="AlphaFoldDB" id="A0A561UQB8"/>
<reference evidence="8 9" key="1">
    <citation type="submission" date="2019-06" db="EMBL/GenBank/DDBJ databases">
        <title>Sequencing the genomes of 1000 actinobacteria strains.</title>
        <authorList>
            <person name="Klenk H.-P."/>
        </authorList>
    </citation>
    <scope>NUCLEOTIDE SEQUENCE [LARGE SCALE GENOMIC DNA]</scope>
    <source>
        <strain evidence="8 9">DSM 44826</strain>
    </source>
</reference>
<dbReference type="Gene3D" id="1.10.10.10">
    <property type="entry name" value="Winged helix-like DNA-binding domain superfamily/Winged helix DNA-binding domain"/>
    <property type="match status" value="1"/>
</dbReference>
<keyword evidence="9" id="KW-1185">Reference proteome</keyword>
<dbReference type="NCBIfam" id="TIGR02983">
    <property type="entry name" value="SigE-fam_strep"/>
    <property type="match status" value="1"/>
</dbReference>
<comment type="similarity">
    <text evidence="1">Belongs to the sigma-70 factor family. ECF subfamily.</text>
</comment>
<dbReference type="InterPro" id="IPR036388">
    <property type="entry name" value="WH-like_DNA-bd_sf"/>
</dbReference>
<dbReference type="InterPro" id="IPR013324">
    <property type="entry name" value="RNA_pol_sigma_r3/r4-like"/>
</dbReference>
<evidence type="ECO:0000259" key="7">
    <source>
        <dbReference type="Pfam" id="PF08281"/>
    </source>
</evidence>
<evidence type="ECO:0000259" key="6">
    <source>
        <dbReference type="Pfam" id="PF04542"/>
    </source>
</evidence>
<evidence type="ECO:0000256" key="1">
    <source>
        <dbReference type="ARBA" id="ARBA00010641"/>
    </source>
</evidence>
<organism evidence="8 9">
    <name type="scientific">Kitasatospora viridis</name>
    <dbReference type="NCBI Taxonomy" id="281105"/>
    <lineage>
        <taxon>Bacteria</taxon>
        <taxon>Bacillati</taxon>
        <taxon>Actinomycetota</taxon>
        <taxon>Actinomycetes</taxon>
        <taxon>Kitasatosporales</taxon>
        <taxon>Streptomycetaceae</taxon>
        <taxon>Kitasatospora</taxon>
    </lineage>
</organism>
<protein>
    <submittedName>
        <fullName evidence="8">RNA polymerase sigma-70 factor (Sigma-E family)</fullName>
    </submittedName>
</protein>